<name>A0A7S0HDQ1_9CRYP</name>
<feature type="chain" id="PRO_5031521507" evidence="1">
    <location>
        <begin position="21"/>
        <end position="188"/>
    </location>
</feature>
<reference evidence="2" key="1">
    <citation type="submission" date="2021-01" db="EMBL/GenBank/DDBJ databases">
        <authorList>
            <person name="Corre E."/>
            <person name="Pelletier E."/>
            <person name="Niang G."/>
            <person name="Scheremetjew M."/>
            <person name="Finn R."/>
            <person name="Kale V."/>
            <person name="Holt S."/>
            <person name="Cochrane G."/>
            <person name="Meng A."/>
            <person name="Brown T."/>
            <person name="Cohen L."/>
        </authorList>
    </citation>
    <scope>NUCLEOTIDE SEQUENCE</scope>
    <source>
        <strain evidence="2">CCMP325</strain>
    </source>
</reference>
<evidence type="ECO:0000256" key="1">
    <source>
        <dbReference type="SAM" id="SignalP"/>
    </source>
</evidence>
<keyword evidence="1" id="KW-0732">Signal</keyword>
<feature type="signal peptide" evidence="1">
    <location>
        <begin position="1"/>
        <end position="20"/>
    </location>
</feature>
<gene>
    <name evidence="2" type="ORF">HPHI1048_LOCUS5670</name>
</gene>
<proteinExistence type="predicted"/>
<evidence type="ECO:0000313" key="2">
    <source>
        <dbReference type="EMBL" id="CAD8475244.1"/>
    </source>
</evidence>
<sequence>MASLLVIALSLLVCLPLSDAFGPSSASLHLGRALPTMRRGINKDLKMSMVGSPVLHLLLPFFHKLSGCTRKIAPSLINLHSESYVDRWWLAGGAEKRKQPVAQEQTAQVCQLLTVQQLMTKKRLAEVYLGMSALNQDLIKPESFIVDGRKNEEGEKIAEKYLNNLLQGVPDVQQQEQKIRPSVESSQL</sequence>
<dbReference type="AlphaFoldDB" id="A0A7S0HDQ1"/>
<dbReference type="EMBL" id="HBEO01008115">
    <property type="protein sequence ID" value="CAD8475244.1"/>
    <property type="molecule type" value="Transcribed_RNA"/>
</dbReference>
<accession>A0A7S0HDQ1</accession>
<organism evidence="2">
    <name type="scientific">Hanusia phi</name>
    <dbReference type="NCBI Taxonomy" id="3032"/>
    <lineage>
        <taxon>Eukaryota</taxon>
        <taxon>Cryptophyceae</taxon>
        <taxon>Pyrenomonadales</taxon>
        <taxon>Geminigeraceae</taxon>
        <taxon>Hanusia</taxon>
    </lineage>
</organism>
<protein>
    <submittedName>
        <fullName evidence="2">Uncharacterized protein</fullName>
    </submittedName>
</protein>